<dbReference type="Gene3D" id="1.10.10.60">
    <property type="entry name" value="Homeodomain-like"/>
    <property type="match status" value="2"/>
</dbReference>
<keyword evidence="7" id="KW-1185">Reference proteome</keyword>
<dbReference type="PANTHER" id="PTHR43280">
    <property type="entry name" value="ARAC-FAMILY TRANSCRIPTIONAL REGULATOR"/>
    <property type="match status" value="1"/>
</dbReference>
<dbReference type="SUPFAM" id="SSF46689">
    <property type="entry name" value="Homeodomain-like"/>
    <property type="match status" value="2"/>
</dbReference>
<dbReference type="Pfam" id="PF17853">
    <property type="entry name" value="GGDEF_2"/>
    <property type="match status" value="1"/>
</dbReference>
<protein>
    <submittedName>
        <fullName evidence="6">Helix-turn-helix domain-containing protein</fullName>
    </submittedName>
</protein>
<organism evidence="6 7">
    <name type="scientific">Paenibacillus chungangensis</name>
    <dbReference type="NCBI Taxonomy" id="696535"/>
    <lineage>
        <taxon>Bacteria</taxon>
        <taxon>Bacillati</taxon>
        <taxon>Bacillota</taxon>
        <taxon>Bacilli</taxon>
        <taxon>Bacillales</taxon>
        <taxon>Paenibacillaceae</taxon>
        <taxon>Paenibacillus</taxon>
    </lineage>
</organism>
<name>A0ABW3HUI7_9BACL</name>
<feature type="domain" description="HTH araC/xylS-type" evidence="5">
    <location>
        <begin position="665"/>
        <end position="763"/>
    </location>
</feature>
<keyword evidence="2" id="KW-0238">DNA-binding</keyword>
<evidence type="ECO:0000259" key="5">
    <source>
        <dbReference type="PROSITE" id="PS01124"/>
    </source>
</evidence>
<dbReference type="PROSITE" id="PS01124">
    <property type="entry name" value="HTH_ARAC_FAMILY_2"/>
    <property type="match status" value="1"/>
</dbReference>
<evidence type="ECO:0000256" key="3">
    <source>
        <dbReference type="ARBA" id="ARBA00023163"/>
    </source>
</evidence>
<keyword evidence="1" id="KW-0805">Transcription regulation</keyword>
<keyword evidence="3" id="KW-0804">Transcription</keyword>
<dbReference type="Proteomes" id="UP001596989">
    <property type="component" value="Unassembled WGS sequence"/>
</dbReference>
<dbReference type="InterPro" id="IPR018060">
    <property type="entry name" value="HTH_AraC"/>
</dbReference>
<dbReference type="PANTHER" id="PTHR43280:SF2">
    <property type="entry name" value="HTH-TYPE TRANSCRIPTIONAL REGULATOR EXSA"/>
    <property type="match status" value="1"/>
</dbReference>
<dbReference type="EMBL" id="JBHTJZ010000030">
    <property type="protein sequence ID" value="MFD0961057.1"/>
    <property type="molecule type" value="Genomic_DNA"/>
</dbReference>
<proteinExistence type="predicted"/>
<keyword evidence="4" id="KW-0812">Transmembrane</keyword>
<dbReference type="Gene3D" id="3.30.450.20">
    <property type="entry name" value="PAS domain"/>
    <property type="match status" value="1"/>
</dbReference>
<evidence type="ECO:0000313" key="6">
    <source>
        <dbReference type="EMBL" id="MFD0961057.1"/>
    </source>
</evidence>
<dbReference type="InterPro" id="IPR009057">
    <property type="entry name" value="Homeodomain-like_sf"/>
</dbReference>
<dbReference type="RefSeq" id="WP_377566261.1">
    <property type="nucleotide sequence ID" value="NZ_JBHTJZ010000030.1"/>
</dbReference>
<dbReference type="Pfam" id="PF12833">
    <property type="entry name" value="HTH_18"/>
    <property type="match status" value="1"/>
</dbReference>
<evidence type="ECO:0000256" key="2">
    <source>
        <dbReference type="ARBA" id="ARBA00023125"/>
    </source>
</evidence>
<reference evidence="7" key="1">
    <citation type="journal article" date="2019" name="Int. J. Syst. Evol. Microbiol.">
        <title>The Global Catalogue of Microorganisms (GCM) 10K type strain sequencing project: providing services to taxonomists for standard genome sequencing and annotation.</title>
        <authorList>
            <consortium name="The Broad Institute Genomics Platform"/>
            <consortium name="The Broad Institute Genome Sequencing Center for Infectious Disease"/>
            <person name="Wu L."/>
            <person name="Ma J."/>
        </authorList>
    </citation>
    <scope>NUCLEOTIDE SEQUENCE [LARGE SCALE GENOMIC DNA]</scope>
    <source>
        <strain evidence="7">CCUG 59129</strain>
    </source>
</reference>
<sequence>MTWFSINKRYRLKLMLAGCLLSTIPILIIGVAFYSIASSSLQTEVGRAKREAMKQVQERIDDKLITLNKTIIQHLFASTLDKFMHLDMPHDDFKLYQETISMLNSIEVLVDNVESASIYMNKHDLVMSVVGGLQEGSAMNQELRDKLQTNREPFFWFVELSDKPMTRGDFKNITYVRQIPVRTEQSLGYIIVKLTDRVFFQVYSELDRDSSGEMLIATTSGSVFSDWKKSLLQDDFSSYGFIEEIQQNSEPEGSYIDQIDGQSMLINYVKSPYNGWKYISVIPVHELSHQLDKVKNVTLLLCLTLIAVSLLISLLLSKHFYQVINSIVDFIRGKQVRLPLTLEKRDEMSLIKYYMESLHELNQSLNEQVERSKPELAASFVRQMLTETAIISDVEEKFEYYGLPQRSPYYTVMCIELELIEGLSEQDVNLLLYGVKNIAEELLETVAPGVVVKLRSQQLALIVNHGEEESPIKNKVETFRLAEQINTVVTDMLKFKTTIGVGRCHEGIQEMRHSLNEAYHAVQYKLIVGAGKVISVDQVEPSSGSPSFSYPYELEQQLMLQVKLGNEEQITELLQQFGTKLTRTEGLSADRVRMSFMQLISRALRELYELDPDQGPSLYPYNPYERVNEWHTISDILKWMQEEIFLVMSRHIKSCRNDNNNKSIQRVLRHIERHYGEELSQPMMAELCEMPPSLFSQIFKDEVGLTFSDYLISFRMKKARAMLVDTDLKIAQISERLCYNNPQNFIRVFKKMNGMPPGEYRSLHKRNATGAAQKEEE</sequence>
<keyword evidence="4" id="KW-1133">Transmembrane helix</keyword>
<comment type="caution">
    <text evidence="6">The sequence shown here is derived from an EMBL/GenBank/DDBJ whole genome shotgun (WGS) entry which is preliminary data.</text>
</comment>
<evidence type="ECO:0000256" key="1">
    <source>
        <dbReference type="ARBA" id="ARBA00023015"/>
    </source>
</evidence>
<accession>A0ABW3HUI7</accession>
<feature type="transmembrane region" description="Helical" evidence="4">
    <location>
        <begin position="12"/>
        <end position="37"/>
    </location>
</feature>
<evidence type="ECO:0000256" key="4">
    <source>
        <dbReference type="SAM" id="Phobius"/>
    </source>
</evidence>
<evidence type="ECO:0000313" key="7">
    <source>
        <dbReference type="Proteomes" id="UP001596989"/>
    </source>
</evidence>
<gene>
    <name evidence="6" type="ORF">ACFQ2I_16970</name>
</gene>
<dbReference type="InterPro" id="IPR041522">
    <property type="entry name" value="CdaR_GGDEF"/>
</dbReference>
<dbReference type="SMART" id="SM00342">
    <property type="entry name" value="HTH_ARAC"/>
    <property type="match status" value="1"/>
</dbReference>
<keyword evidence="4" id="KW-0472">Membrane</keyword>